<gene>
    <name evidence="3" type="ORF">DOTSEDRAFT_53503</name>
</gene>
<evidence type="ECO:0000256" key="1">
    <source>
        <dbReference type="SAM" id="MobiDB-lite"/>
    </source>
</evidence>
<dbReference type="GO" id="GO:0016787">
    <property type="term" value="F:hydrolase activity"/>
    <property type="evidence" value="ECO:0007669"/>
    <property type="project" value="UniProtKB-KW"/>
</dbReference>
<feature type="region of interest" description="Disordered" evidence="1">
    <location>
        <begin position="134"/>
        <end position="175"/>
    </location>
</feature>
<dbReference type="OrthoDB" id="6020543at2759"/>
<dbReference type="EMBL" id="KB446539">
    <property type="protein sequence ID" value="EME44384.1"/>
    <property type="molecule type" value="Genomic_DNA"/>
</dbReference>
<organism evidence="3 4">
    <name type="scientific">Dothistroma septosporum (strain NZE10 / CBS 128990)</name>
    <name type="common">Red band needle blight fungus</name>
    <name type="synonym">Mycosphaerella pini</name>
    <dbReference type="NCBI Taxonomy" id="675120"/>
    <lineage>
        <taxon>Eukaryota</taxon>
        <taxon>Fungi</taxon>
        <taxon>Dikarya</taxon>
        <taxon>Ascomycota</taxon>
        <taxon>Pezizomycotina</taxon>
        <taxon>Dothideomycetes</taxon>
        <taxon>Dothideomycetidae</taxon>
        <taxon>Mycosphaerellales</taxon>
        <taxon>Mycosphaerellaceae</taxon>
        <taxon>Dothistroma</taxon>
    </lineage>
</organism>
<dbReference type="Gene3D" id="3.20.20.80">
    <property type="entry name" value="Glycosidases"/>
    <property type="match status" value="1"/>
</dbReference>
<dbReference type="STRING" id="675120.N1PPM7"/>
<dbReference type="Proteomes" id="UP000016933">
    <property type="component" value="Unassembled WGS sequence"/>
</dbReference>
<keyword evidence="2" id="KW-0732">Signal</keyword>
<protein>
    <submittedName>
        <fullName evidence="3">Glycoside hydrolase family 18 protein</fullName>
    </submittedName>
</protein>
<feature type="chain" id="PRO_5004109993" evidence="2">
    <location>
        <begin position="24"/>
        <end position="175"/>
    </location>
</feature>
<accession>N1PPM7</accession>
<reference evidence="3 4" key="2">
    <citation type="journal article" date="2012" name="PLoS Pathog.">
        <title>Diverse lifestyles and strategies of plant pathogenesis encoded in the genomes of eighteen Dothideomycetes fungi.</title>
        <authorList>
            <person name="Ohm R.A."/>
            <person name="Feau N."/>
            <person name="Henrissat B."/>
            <person name="Schoch C.L."/>
            <person name="Horwitz B.A."/>
            <person name="Barry K.W."/>
            <person name="Condon B.J."/>
            <person name="Copeland A.C."/>
            <person name="Dhillon B."/>
            <person name="Glaser F."/>
            <person name="Hesse C.N."/>
            <person name="Kosti I."/>
            <person name="LaButti K."/>
            <person name="Lindquist E.A."/>
            <person name="Lucas S."/>
            <person name="Salamov A.A."/>
            <person name="Bradshaw R.E."/>
            <person name="Ciuffetti L."/>
            <person name="Hamelin R.C."/>
            <person name="Kema G.H.J."/>
            <person name="Lawrence C."/>
            <person name="Scott J.A."/>
            <person name="Spatafora J.W."/>
            <person name="Turgeon B.G."/>
            <person name="de Wit P.J.G.M."/>
            <person name="Zhong S."/>
            <person name="Goodwin S.B."/>
            <person name="Grigoriev I.V."/>
        </authorList>
    </citation>
    <scope>NUCLEOTIDE SEQUENCE [LARGE SCALE GENOMIC DNA]</scope>
    <source>
        <strain evidence="4">NZE10 / CBS 128990</strain>
    </source>
</reference>
<sequence length="175" mass="19015">MKFTTSIGALASAAVLSAHTAFAQRFNSAQNLGVYWGQNSYGASSGGLQQMNLSTYCQNANIDIIPMAFVVNITSSPGGKRRISLFTSPSSSDTGYNSNITTSSNTMRAPMIRAVYLHRRLKTHHQTTAARLLSSVQEAPPPLRLGRRRQPHGPQHTSSQLKKDKSSTSAYFLLP</sequence>
<reference evidence="4" key="1">
    <citation type="journal article" date="2012" name="PLoS Genet.">
        <title>The genomes of the fungal plant pathogens Cladosporium fulvum and Dothistroma septosporum reveal adaptation to different hosts and lifestyles but also signatures of common ancestry.</title>
        <authorList>
            <person name="de Wit P.J.G.M."/>
            <person name="van der Burgt A."/>
            <person name="Oekmen B."/>
            <person name="Stergiopoulos I."/>
            <person name="Abd-Elsalam K.A."/>
            <person name="Aerts A.L."/>
            <person name="Bahkali A.H."/>
            <person name="Beenen H.G."/>
            <person name="Chettri P."/>
            <person name="Cox M.P."/>
            <person name="Datema E."/>
            <person name="de Vries R.P."/>
            <person name="Dhillon B."/>
            <person name="Ganley A.R."/>
            <person name="Griffiths S.A."/>
            <person name="Guo Y."/>
            <person name="Hamelin R.C."/>
            <person name="Henrissat B."/>
            <person name="Kabir M.S."/>
            <person name="Jashni M.K."/>
            <person name="Kema G."/>
            <person name="Klaubauf S."/>
            <person name="Lapidus A."/>
            <person name="Levasseur A."/>
            <person name="Lindquist E."/>
            <person name="Mehrabi R."/>
            <person name="Ohm R.A."/>
            <person name="Owen T.J."/>
            <person name="Salamov A."/>
            <person name="Schwelm A."/>
            <person name="Schijlen E."/>
            <person name="Sun H."/>
            <person name="van den Burg H.A."/>
            <person name="van Ham R.C.H.J."/>
            <person name="Zhang S."/>
            <person name="Goodwin S.B."/>
            <person name="Grigoriev I.V."/>
            <person name="Collemare J."/>
            <person name="Bradshaw R.E."/>
        </authorList>
    </citation>
    <scope>NUCLEOTIDE SEQUENCE [LARGE SCALE GENOMIC DNA]</scope>
    <source>
        <strain evidence="4">NZE10 / CBS 128990</strain>
    </source>
</reference>
<proteinExistence type="predicted"/>
<feature type="signal peptide" evidence="2">
    <location>
        <begin position="1"/>
        <end position="23"/>
    </location>
</feature>
<dbReference type="HOGENOM" id="CLU_1532520_0_0_1"/>
<evidence type="ECO:0000313" key="4">
    <source>
        <dbReference type="Proteomes" id="UP000016933"/>
    </source>
</evidence>
<dbReference type="AlphaFoldDB" id="N1PPM7"/>
<keyword evidence="3" id="KW-0378">Hydrolase</keyword>
<evidence type="ECO:0000256" key="2">
    <source>
        <dbReference type="SAM" id="SignalP"/>
    </source>
</evidence>
<keyword evidence="4" id="KW-1185">Reference proteome</keyword>
<name>N1PPM7_DOTSN</name>
<evidence type="ECO:0000313" key="3">
    <source>
        <dbReference type="EMBL" id="EME44384.1"/>
    </source>
</evidence>